<dbReference type="Gramene" id="EFJ37355">
    <property type="protein sequence ID" value="EFJ37355"/>
    <property type="gene ID" value="SELMODRAFT_450303"/>
</dbReference>
<dbReference type="eggNOG" id="KOG0740">
    <property type="taxonomic scope" value="Eukaryota"/>
</dbReference>
<dbReference type="GO" id="GO:0005524">
    <property type="term" value="F:ATP binding"/>
    <property type="evidence" value="ECO:0007669"/>
    <property type="project" value="InterPro"/>
</dbReference>
<dbReference type="SUPFAM" id="SSF52540">
    <property type="entry name" value="P-loop containing nucleoside triphosphate hydrolases"/>
    <property type="match status" value="1"/>
</dbReference>
<feature type="region of interest" description="Disordered" evidence="1">
    <location>
        <begin position="158"/>
        <end position="198"/>
    </location>
</feature>
<dbReference type="PANTHER" id="PTHR14690">
    <property type="entry name" value="IQ MOTIF CONTAINING WITH AAA DOMAIN 1"/>
    <property type="match status" value="1"/>
</dbReference>
<organism evidence="4">
    <name type="scientific">Selaginella moellendorffii</name>
    <name type="common">Spikemoss</name>
    <dbReference type="NCBI Taxonomy" id="88036"/>
    <lineage>
        <taxon>Eukaryota</taxon>
        <taxon>Viridiplantae</taxon>
        <taxon>Streptophyta</taxon>
        <taxon>Embryophyta</taxon>
        <taxon>Tracheophyta</taxon>
        <taxon>Lycopodiopsida</taxon>
        <taxon>Selaginellales</taxon>
        <taxon>Selaginellaceae</taxon>
        <taxon>Selaginella</taxon>
    </lineage>
</organism>
<sequence>MREIIQEKINAWLNANRDPDTGLFPPFPKPADGGSKLIVFPPPKFDFEVETKKKKDAKKDDKKKKKKKASPFPPLVFPVDDEEKPPSCPAFFLRHVRESVDVYTHSWHDKDDSANLAQKHDTDRLKGQLRPMVLEVDQNTRVILDRVKKKILAELKAARKKQKKGAKEKKKEKKKDKDKDAPPPAKKKPKKPKDPTAQRTIESIYSELVKNGIVQLLPKRELSDYVSTETFYGPTFEVDPTGFDPTTAQVKRAVVEYCIMPLVSDFVHQNAPYIKSVLLYGAEGNGKTLLVHASARAAGAAYFNLSPQVLDGKYPGKQGPKMLQMVFKLARIMAPSVVHISGVEKLFVTDRKKIKTWGLKDKPNRIKKALTKEVKNIKPGERVLFLGTSSRPQDAPGKRPVFPNFFTKRIYVPFPDYGSRSRIWRALIERHGGVVTEQFNLSTISQLSDGFSVASIEKVCKTVLTEKRKRKVARLSPCFSFSMDSRSKL</sequence>
<feature type="domain" description="ATPase AAA-type core" evidence="2">
    <location>
        <begin position="277"/>
        <end position="398"/>
    </location>
</feature>
<evidence type="ECO:0000313" key="3">
    <source>
        <dbReference type="EMBL" id="EFJ37355.1"/>
    </source>
</evidence>
<dbReference type="GO" id="GO:0016887">
    <property type="term" value="F:ATP hydrolysis activity"/>
    <property type="evidence" value="ECO:0007669"/>
    <property type="project" value="InterPro"/>
</dbReference>
<dbReference type="Proteomes" id="UP000001514">
    <property type="component" value="Unassembled WGS sequence"/>
</dbReference>
<dbReference type="InterPro" id="IPR027417">
    <property type="entry name" value="P-loop_NTPase"/>
</dbReference>
<dbReference type="HOGENOM" id="CLU_558249_0_0_1"/>
<dbReference type="InParanoid" id="D8QS02"/>
<evidence type="ECO:0000259" key="2">
    <source>
        <dbReference type="Pfam" id="PF00004"/>
    </source>
</evidence>
<keyword evidence="4" id="KW-1185">Reference proteome</keyword>
<dbReference type="InterPro" id="IPR052267">
    <property type="entry name" value="N-DRC_Component"/>
</dbReference>
<dbReference type="Gene3D" id="3.40.50.300">
    <property type="entry name" value="P-loop containing nucleotide triphosphate hydrolases"/>
    <property type="match status" value="1"/>
</dbReference>
<evidence type="ECO:0000313" key="4">
    <source>
        <dbReference type="Proteomes" id="UP000001514"/>
    </source>
</evidence>
<dbReference type="InterPro" id="IPR003959">
    <property type="entry name" value="ATPase_AAA_core"/>
</dbReference>
<feature type="compositionally biased region" description="Basic and acidic residues" evidence="1">
    <location>
        <begin position="50"/>
        <end position="60"/>
    </location>
</feature>
<dbReference type="STRING" id="88036.D8QS02"/>
<protein>
    <submittedName>
        <fullName evidence="3">IQ motif with AAA domain-containing protein 1</fullName>
    </submittedName>
</protein>
<name>D8QS02_SELML</name>
<dbReference type="EMBL" id="GL377566">
    <property type="protein sequence ID" value="EFJ37355.1"/>
    <property type="molecule type" value="Genomic_DNA"/>
</dbReference>
<dbReference type="Gene3D" id="1.10.8.60">
    <property type="match status" value="1"/>
</dbReference>
<dbReference type="Pfam" id="PF00004">
    <property type="entry name" value="AAA"/>
    <property type="match status" value="1"/>
</dbReference>
<gene>
    <name evidence="3" type="primary">IQCA1</name>
    <name evidence="3" type="ORF">SELMODRAFT_450303</name>
</gene>
<proteinExistence type="predicted"/>
<feature type="region of interest" description="Disordered" evidence="1">
    <location>
        <begin position="50"/>
        <end position="83"/>
    </location>
</feature>
<dbReference type="PANTHER" id="PTHR14690:SF0">
    <property type="entry name" value="IQ MOTIF CONTAINING WITH AAA DOMAIN 1"/>
    <property type="match status" value="1"/>
</dbReference>
<dbReference type="AlphaFoldDB" id="D8QS02"/>
<accession>D8QS02</accession>
<evidence type="ECO:0000256" key="1">
    <source>
        <dbReference type="SAM" id="MobiDB-lite"/>
    </source>
</evidence>
<reference evidence="3 4" key="1">
    <citation type="journal article" date="2011" name="Science">
        <title>The Selaginella genome identifies genetic changes associated with the evolution of vascular plants.</title>
        <authorList>
            <person name="Banks J.A."/>
            <person name="Nishiyama T."/>
            <person name="Hasebe M."/>
            <person name="Bowman J.L."/>
            <person name="Gribskov M."/>
            <person name="dePamphilis C."/>
            <person name="Albert V.A."/>
            <person name="Aono N."/>
            <person name="Aoyama T."/>
            <person name="Ambrose B.A."/>
            <person name="Ashton N.W."/>
            <person name="Axtell M.J."/>
            <person name="Barker E."/>
            <person name="Barker M.S."/>
            <person name="Bennetzen J.L."/>
            <person name="Bonawitz N.D."/>
            <person name="Chapple C."/>
            <person name="Cheng C."/>
            <person name="Correa L.G."/>
            <person name="Dacre M."/>
            <person name="DeBarry J."/>
            <person name="Dreyer I."/>
            <person name="Elias M."/>
            <person name="Engstrom E.M."/>
            <person name="Estelle M."/>
            <person name="Feng L."/>
            <person name="Finet C."/>
            <person name="Floyd S.K."/>
            <person name="Frommer W.B."/>
            <person name="Fujita T."/>
            <person name="Gramzow L."/>
            <person name="Gutensohn M."/>
            <person name="Harholt J."/>
            <person name="Hattori M."/>
            <person name="Heyl A."/>
            <person name="Hirai T."/>
            <person name="Hiwatashi Y."/>
            <person name="Ishikawa M."/>
            <person name="Iwata M."/>
            <person name="Karol K.G."/>
            <person name="Koehler B."/>
            <person name="Kolukisaoglu U."/>
            <person name="Kubo M."/>
            <person name="Kurata T."/>
            <person name="Lalonde S."/>
            <person name="Li K."/>
            <person name="Li Y."/>
            <person name="Litt A."/>
            <person name="Lyons E."/>
            <person name="Manning G."/>
            <person name="Maruyama T."/>
            <person name="Michael T.P."/>
            <person name="Mikami K."/>
            <person name="Miyazaki S."/>
            <person name="Morinaga S."/>
            <person name="Murata T."/>
            <person name="Mueller-Roeber B."/>
            <person name="Nelson D.R."/>
            <person name="Obara M."/>
            <person name="Oguri Y."/>
            <person name="Olmstead R.G."/>
            <person name="Onodera N."/>
            <person name="Petersen B.L."/>
            <person name="Pils B."/>
            <person name="Prigge M."/>
            <person name="Rensing S.A."/>
            <person name="Riano-Pachon D.M."/>
            <person name="Roberts A.W."/>
            <person name="Sato Y."/>
            <person name="Scheller H.V."/>
            <person name="Schulz B."/>
            <person name="Schulz C."/>
            <person name="Shakirov E.V."/>
            <person name="Shibagaki N."/>
            <person name="Shinohara N."/>
            <person name="Shippen D.E."/>
            <person name="Soerensen I."/>
            <person name="Sotooka R."/>
            <person name="Sugimoto N."/>
            <person name="Sugita M."/>
            <person name="Sumikawa N."/>
            <person name="Tanurdzic M."/>
            <person name="Theissen G."/>
            <person name="Ulvskov P."/>
            <person name="Wakazuki S."/>
            <person name="Weng J.K."/>
            <person name="Willats W.W."/>
            <person name="Wipf D."/>
            <person name="Wolf P.G."/>
            <person name="Yang L."/>
            <person name="Zimmer A.D."/>
            <person name="Zhu Q."/>
            <person name="Mitros T."/>
            <person name="Hellsten U."/>
            <person name="Loque D."/>
            <person name="Otillar R."/>
            <person name="Salamov A."/>
            <person name="Schmutz J."/>
            <person name="Shapiro H."/>
            <person name="Lindquist E."/>
            <person name="Lucas S."/>
            <person name="Rokhsar D."/>
            <person name="Grigoriev I.V."/>
        </authorList>
    </citation>
    <scope>NUCLEOTIDE SEQUENCE [LARGE SCALE GENOMIC DNA]</scope>
</reference>
<dbReference type="KEGG" id="smo:SELMODRAFT_450303"/>
<feature type="compositionally biased region" description="Basic residues" evidence="1">
    <location>
        <begin position="158"/>
        <end position="174"/>
    </location>
</feature>